<proteinExistence type="predicted"/>
<sequence length="144" mass="16751">GSDVKAQAPIRDTSTNHSGVNDQGYWAEYSGDREDSVWTLDPEHPHEDRLGVVAISGKRDPLWNIIRPADGKDHTVCRNPIVSTMRAKWKQNRMRRLKKKRRKTPIQVDQRTCRYVVSSIVALLFMLLKTNIYLQKNKKTFYNK</sequence>
<comment type="caution">
    <text evidence="3">The sequence shown here is derived from an EMBL/GenBank/DDBJ whole genome shotgun (WGS) entry which is preliminary data.</text>
</comment>
<evidence type="ECO:0000256" key="2">
    <source>
        <dbReference type="SAM" id="Phobius"/>
    </source>
</evidence>
<gene>
    <name evidence="3" type="ORF">M8C21_022879</name>
</gene>
<name>A0AAD5CEW1_AMBAR</name>
<keyword evidence="2" id="KW-1133">Transmembrane helix</keyword>
<dbReference type="Proteomes" id="UP001206925">
    <property type="component" value="Unassembled WGS sequence"/>
</dbReference>
<feature type="non-terminal residue" evidence="3">
    <location>
        <position position="144"/>
    </location>
</feature>
<keyword evidence="2" id="KW-0472">Membrane</keyword>
<dbReference type="EMBL" id="JAMZMK010008465">
    <property type="protein sequence ID" value="KAI7740317.1"/>
    <property type="molecule type" value="Genomic_DNA"/>
</dbReference>
<evidence type="ECO:0000256" key="1">
    <source>
        <dbReference type="SAM" id="MobiDB-lite"/>
    </source>
</evidence>
<evidence type="ECO:0000313" key="3">
    <source>
        <dbReference type="EMBL" id="KAI7740317.1"/>
    </source>
</evidence>
<feature type="non-terminal residue" evidence="3">
    <location>
        <position position="1"/>
    </location>
</feature>
<accession>A0AAD5CEW1</accession>
<reference evidence="3" key="1">
    <citation type="submission" date="2022-06" db="EMBL/GenBank/DDBJ databases">
        <title>Uncovering the hologenomic basis of an extraordinary plant invasion.</title>
        <authorList>
            <person name="Bieker V.C."/>
            <person name="Martin M.D."/>
            <person name="Gilbert T."/>
            <person name="Hodgins K."/>
            <person name="Battlay P."/>
            <person name="Petersen B."/>
            <person name="Wilson J."/>
        </authorList>
    </citation>
    <scope>NUCLEOTIDE SEQUENCE</scope>
    <source>
        <strain evidence="3">AA19_3_7</strain>
        <tissue evidence="3">Leaf</tissue>
    </source>
</reference>
<organism evidence="3 4">
    <name type="scientific">Ambrosia artemisiifolia</name>
    <name type="common">Common ragweed</name>
    <dbReference type="NCBI Taxonomy" id="4212"/>
    <lineage>
        <taxon>Eukaryota</taxon>
        <taxon>Viridiplantae</taxon>
        <taxon>Streptophyta</taxon>
        <taxon>Embryophyta</taxon>
        <taxon>Tracheophyta</taxon>
        <taxon>Spermatophyta</taxon>
        <taxon>Magnoliopsida</taxon>
        <taxon>eudicotyledons</taxon>
        <taxon>Gunneridae</taxon>
        <taxon>Pentapetalae</taxon>
        <taxon>asterids</taxon>
        <taxon>campanulids</taxon>
        <taxon>Asterales</taxon>
        <taxon>Asteraceae</taxon>
        <taxon>Asteroideae</taxon>
        <taxon>Heliantheae alliance</taxon>
        <taxon>Heliantheae</taxon>
        <taxon>Ambrosia</taxon>
    </lineage>
</organism>
<evidence type="ECO:0000313" key="4">
    <source>
        <dbReference type="Proteomes" id="UP001206925"/>
    </source>
</evidence>
<dbReference type="AlphaFoldDB" id="A0AAD5CEW1"/>
<feature type="transmembrane region" description="Helical" evidence="2">
    <location>
        <begin position="115"/>
        <end position="134"/>
    </location>
</feature>
<protein>
    <submittedName>
        <fullName evidence="3">Uncharacterized protein</fullName>
    </submittedName>
</protein>
<feature type="compositionally biased region" description="Polar residues" evidence="1">
    <location>
        <begin position="12"/>
        <end position="21"/>
    </location>
</feature>
<feature type="region of interest" description="Disordered" evidence="1">
    <location>
        <begin position="1"/>
        <end position="23"/>
    </location>
</feature>
<keyword evidence="2" id="KW-0812">Transmembrane</keyword>
<keyword evidence="4" id="KW-1185">Reference proteome</keyword>